<name>A0A1I4HB18_9LACT</name>
<dbReference type="Proteomes" id="UP000181969">
    <property type="component" value="Unassembled WGS sequence"/>
</dbReference>
<organism evidence="1 2">
    <name type="scientific">Lactococcus garvieae</name>
    <dbReference type="NCBI Taxonomy" id="1363"/>
    <lineage>
        <taxon>Bacteria</taxon>
        <taxon>Bacillati</taxon>
        <taxon>Bacillota</taxon>
        <taxon>Bacilli</taxon>
        <taxon>Lactobacillales</taxon>
        <taxon>Streptococcaceae</taxon>
        <taxon>Lactococcus</taxon>
    </lineage>
</organism>
<sequence length="145" mass="16462">MKQSGVTFDFESFVKQSAGAGGIILIPTIHLSKGGDVTLYCLKDEEKYHQFRIAKSGEKVGIELLEKEEHNSYSLGKRPSGLAGRISCLSKYLELDLFLGTDFYSGNFPLYQQSENVWWFDLKEAHSKRKALKRELKKQIKALRG</sequence>
<gene>
    <name evidence="1" type="ORF">SAMN05216438_10810</name>
</gene>
<evidence type="ECO:0000313" key="2">
    <source>
        <dbReference type="Proteomes" id="UP000181969"/>
    </source>
</evidence>
<evidence type="ECO:0000313" key="1">
    <source>
        <dbReference type="EMBL" id="SFL39482.1"/>
    </source>
</evidence>
<dbReference type="EMBL" id="FOTJ01000008">
    <property type="protein sequence ID" value="SFL39482.1"/>
    <property type="molecule type" value="Genomic_DNA"/>
</dbReference>
<proteinExistence type="predicted"/>
<protein>
    <submittedName>
        <fullName evidence="1">Uncharacterized protein</fullName>
    </submittedName>
</protein>
<accession>A0A1I4HB18</accession>
<dbReference type="RefSeq" id="WP_074751266.1">
    <property type="nucleotide sequence ID" value="NZ_FOTJ01000008.1"/>
</dbReference>
<reference evidence="1 2" key="1">
    <citation type="submission" date="2016-10" db="EMBL/GenBank/DDBJ databases">
        <authorList>
            <person name="de Groot N.N."/>
        </authorList>
    </citation>
    <scope>NUCLEOTIDE SEQUENCE [LARGE SCALE GENOMIC DNA]</scope>
    <source>
        <strain evidence="1 2">M79</strain>
    </source>
</reference>
<dbReference type="AlphaFoldDB" id="A0A1I4HB18"/>